<dbReference type="RefSeq" id="YP_009101681.1">
    <property type="nucleotide sequence ID" value="NC_025447.1"/>
</dbReference>
<keyword evidence="2" id="KW-1185">Reference proteome</keyword>
<evidence type="ECO:0000313" key="2">
    <source>
        <dbReference type="Proteomes" id="UP000029889"/>
    </source>
</evidence>
<accession>A0A097EX18</accession>
<dbReference type="GeneID" id="22111127"/>
<protein>
    <submittedName>
        <fullName evidence="1">Uncharacterized protein</fullName>
    </submittedName>
</protein>
<evidence type="ECO:0000313" key="1">
    <source>
        <dbReference type="EMBL" id="AIT13984.1"/>
    </source>
</evidence>
<reference evidence="1 2" key="1">
    <citation type="submission" date="2014-09" db="EMBL/GenBank/DDBJ databases">
        <authorList>
            <person name="Lapin J.S."/>
            <person name="Pope W.H."/>
            <person name="Hua J."/>
            <person name="Ford M.E."/>
            <person name="Conway J.F."/>
            <person name="Hatfull G.F."/>
            <person name="Hendrix R.W."/>
        </authorList>
    </citation>
    <scope>NUCLEOTIDE SEQUENCE [LARGE SCALE GENOMIC DNA]</scope>
</reference>
<name>A0A097EX18_9CAUD</name>
<dbReference type="KEGG" id="vg:22111127"/>
<dbReference type="Proteomes" id="UP000029889">
    <property type="component" value="Segment"/>
</dbReference>
<organism evidence="1 2">
    <name type="scientific">Escherichia phage 121Q</name>
    <dbReference type="NCBI Taxonomy" id="1555202"/>
    <lineage>
        <taxon>Viruses</taxon>
        <taxon>Duplodnaviria</taxon>
        <taxon>Heunggongvirae</taxon>
        <taxon>Uroviricota</taxon>
        <taxon>Caudoviricetes</taxon>
        <taxon>Asteriusvirus</taxon>
        <taxon>Asteriusvirus av121Q</taxon>
    </lineage>
</organism>
<sequence length="151" mass="17464">MNVDEIKNHFEIAMSCEFDTQRVHDPKEHIRICCELSDDCNIFIGKTYDMIDLSCIDPLERKTKYLYLYNTTSDTIAIQLISTTTSHSYYNITEVSSLTLTEEGFFQQSLIREIGVSYDELNVLVDCFEKLSTFVLSLFNIQSQNPMVVKC</sequence>
<dbReference type="EMBL" id="KM507819">
    <property type="protein sequence ID" value="AIT13984.1"/>
    <property type="molecule type" value="Genomic_DNA"/>
</dbReference>
<proteinExistence type="predicted"/>
<gene>
    <name evidence="1" type="primary">87</name>
    <name evidence="1" type="ORF">PBI_121Q_87</name>
</gene>